<evidence type="ECO:0000313" key="8">
    <source>
        <dbReference type="Proteomes" id="UP001317322"/>
    </source>
</evidence>
<dbReference type="PANTHER" id="PTHR42913:SF3">
    <property type="entry name" value="64 KDA MITOCHONDRIAL NADH DEHYDROGENASE (EUROFUNG)"/>
    <property type="match status" value="1"/>
</dbReference>
<feature type="domain" description="FAD/NAD(P)-binding" evidence="6">
    <location>
        <begin position="16"/>
        <end position="300"/>
    </location>
</feature>
<gene>
    <name evidence="7" type="ORF">NP075_00500</name>
</gene>
<protein>
    <submittedName>
        <fullName evidence="7">FAD-dependent oxidoreductase</fullName>
    </submittedName>
</protein>
<dbReference type="RefSeq" id="WP_227563755.1">
    <property type="nucleotide sequence ID" value="NZ_CP101989.1"/>
</dbReference>
<keyword evidence="3" id="KW-0285">Flavoprotein</keyword>
<dbReference type="InterPro" id="IPR036188">
    <property type="entry name" value="FAD/NAD-bd_sf"/>
</dbReference>
<evidence type="ECO:0000256" key="3">
    <source>
        <dbReference type="ARBA" id="ARBA00022630"/>
    </source>
</evidence>
<dbReference type="Proteomes" id="UP001317322">
    <property type="component" value="Chromosome"/>
</dbReference>
<dbReference type="SUPFAM" id="SSF51905">
    <property type="entry name" value="FAD/NAD(P)-binding domain"/>
    <property type="match status" value="1"/>
</dbReference>
<keyword evidence="4" id="KW-0274">FAD</keyword>
<keyword evidence="8" id="KW-1185">Reference proteome</keyword>
<evidence type="ECO:0000256" key="4">
    <source>
        <dbReference type="ARBA" id="ARBA00022827"/>
    </source>
</evidence>
<evidence type="ECO:0000313" key="7">
    <source>
        <dbReference type="EMBL" id="UUI65259.1"/>
    </source>
</evidence>
<name>A0ABY5K643_9CELL</name>
<comment type="similarity">
    <text evidence="2">Belongs to the NADH dehydrogenase family.</text>
</comment>
<reference evidence="7 8" key="1">
    <citation type="submission" date="2022-07" db="EMBL/GenBank/DDBJ databases">
        <title>Novel species in genus cellulomonas.</title>
        <authorList>
            <person name="Ye L."/>
        </authorList>
    </citation>
    <scope>NUCLEOTIDE SEQUENCE [LARGE SCALE GENOMIC DNA]</scope>
    <source>
        <strain evidence="8">zg-Y908</strain>
    </source>
</reference>
<dbReference type="InterPro" id="IPR023753">
    <property type="entry name" value="FAD/NAD-binding_dom"/>
</dbReference>
<evidence type="ECO:0000259" key="6">
    <source>
        <dbReference type="Pfam" id="PF07992"/>
    </source>
</evidence>
<accession>A0ABY5K643</accession>
<evidence type="ECO:0000256" key="1">
    <source>
        <dbReference type="ARBA" id="ARBA00001974"/>
    </source>
</evidence>
<dbReference type="EMBL" id="CP101989">
    <property type="protein sequence ID" value="UUI65259.1"/>
    <property type="molecule type" value="Genomic_DNA"/>
</dbReference>
<dbReference type="PANTHER" id="PTHR42913">
    <property type="entry name" value="APOPTOSIS-INDUCING FACTOR 1"/>
    <property type="match status" value="1"/>
</dbReference>
<dbReference type="InterPro" id="IPR051169">
    <property type="entry name" value="NADH-Q_oxidoreductase"/>
</dbReference>
<dbReference type="PRINTS" id="PR00368">
    <property type="entry name" value="FADPNR"/>
</dbReference>
<dbReference type="PRINTS" id="PR00469">
    <property type="entry name" value="PNDRDTASEII"/>
</dbReference>
<evidence type="ECO:0000256" key="5">
    <source>
        <dbReference type="ARBA" id="ARBA00023002"/>
    </source>
</evidence>
<keyword evidence="5" id="KW-0560">Oxidoreductase</keyword>
<organism evidence="7 8">
    <name type="scientific">Cellulomonas wangsupingiae</name>
    <dbReference type="NCBI Taxonomy" id="2968085"/>
    <lineage>
        <taxon>Bacteria</taxon>
        <taxon>Bacillati</taxon>
        <taxon>Actinomycetota</taxon>
        <taxon>Actinomycetes</taxon>
        <taxon>Micrococcales</taxon>
        <taxon>Cellulomonadaceae</taxon>
        <taxon>Cellulomonas</taxon>
    </lineage>
</organism>
<dbReference type="Pfam" id="PF07992">
    <property type="entry name" value="Pyr_redox_2"/>
    <property type="match status" value="1"/>
</dbReference>
<proteinExistence type="inferred from homology"/>
<dbReference type="Gene3D" id="3.50.50.100">
    <property type="match status" value="1"/>
</dbReference>
<sequence>MRGRRTTRPDGRTGARVVVVGGGYAGTMAANRLTGAPEVAHVVLVDEHPYLVERIRLHQLAAGTGTATRDDVVAAGVERRTARAVRVDDGSVLLADGTRVAYDRLVLAVGSGPDVPADVPGARQHALPVAGLQDAHRLADALAGVGPGAAVTVVGGGLSGIEVAAEIAEALPDVRVRLLAGGRLGPGPGPVGPGRRVLDRGLARLGVEVLEGARVAEVEHGKVVLGDGRHLTSDVTVWAAGFAVPDLARVSGLPVDAAGRLRVGPDLVCAADPRVVGAGDAVAVDGSAWRMTCQAAVPMGAHAADVVADGLRGRTPAPFRLAFAAQCVSLGRRRGVLLRVHDDATPSRVLLGGRAAATMKELVCRVTVRVLRTEARHPGRYRWLP</sequence>
<evidence type="ECO:0000256" key="2">
    <source>
        <dbReference type="ARBA" id="ARBA00005272"/>
    </source>
</evidence>
<comment type="cofactor">
    <cofactor evidence="1">
        <name>FAD</name>
        <dbReference type="ChEBI" id="CHEBI:57692"/>
    </cofactor>
</comment>